<accession>A0A9D3AW45</accession>
<dbReference type="Gene3D" id="1.10.10.10">
    <property type="entry name" value="Winged helix-like DNA-binding domain superfamily/Winged helix DNA-binding domain"/>
    <property type="match status" value="1"/>
</dbReference>
<name>A0A9D3AW45_9FIRM</name>
<keyword evidence="6" id="KW-1185">Reference proteome</keyword>
<evidence type="ECO:0000313" key="6">
    <source>
        <dbReference type="Proteomes" id="UP000798488"/>
    </source>
</evidence>
<dbReference type="OrthoDB" id="9799663at2"/>
<sequence length="145" mass="16796">MKKVNPDNSLGFILNRTNTRMKNALLHKFRDYDLTPEQWAVLNRLWVKEGVTPKELADLTCKDQPTTVRMLAKLQNKGYITREVNPEDSRSFLIYLTSKGREAKDILFPLAFEVLNEATRGIEAEQLEAAKSILNQIYRNLESQR</sequence>
<evidence type="ECO:0000313" key="5">
    <source>
        <dbReference type="EMBL" id="KAF1084955.1"/>
    </source>
</evidence>
<comment type="caution">
    <text evidence="5">The sequence shown here is derived from an EMBL/GenBank/DDBJ whole genome shotgun (WGS) entry which is preliminary data.</text>
</comment>
<dbReference type="AlphaFoldDB" id="A0A9D3AW45"/>
<dbReference type="PRINTS" id="PR00598">
    <property type="entry name" value="HTHMARR"/>
</dbReference>
<dbReference type="InterPro" id="IPR036388">
    <property type="entry name" value="WH-like_DNA-bd_sf"/>
</dbReference>
<dbReference type="GO" id="GO:0006950">
    <property type="term" value="P:response to stress"/>
    <property type="evidence" value="ECO:0007669"/>
    <property type="project" value="TreeGrafter"/>
</dbReference>
<dbReference type="GO" id="GO:0003677">
    <property type="term" value="F:DNA binding"/>
    <property type="evidence" value="ECO:0007669"/>
    <property type="project" value="UniProtKB-KW"/>
</dbReference>
<dbReference type="PROSITE" id="PS50995">
    <property type="entry name" value="HTH_MARR_2"/>
    <property type="match status" value="1"/>
</dbReference>
<keyword evidence="1" id="KW-0805">Transcription regulation</keyword>
<evidence type="ECO:0000256" key="3">
    <source>
        <dbReference type="ARBA" id="ARBA00023163"/>
    </source>
</evidence>
<dbReference type="Pfam" id="PF01047">
    <property type="entry name" value="MarR"/>
    <property type="match status" value="1"/>
</dbReference>
<dbReference type="GO" id="GO:0003700">
    <property type="term" value="F:DNA-binding transcription factor activity"/>
    <property type="evidence" value="ECO:0007669"/>
    <property type="project" value="InterPro"/>
</dbReference>
<feature type="domain" description="HTH marR-type" evidence="4">
    <location>
        <begin position="7"/>
        <end position="139"/>
    </location>
</feature>
<evidence type="ECO:0000256" key="1">
    <source>
        <dbReference type="ARBA" id="ARBA00023015"/>
    </source>
</evidence>
<keyword evidence="2" id="KW-0238">DNA-binding</keyword>
<dbReference type="EMBL" id="LSRS01000003">
    <property type="protein sequence ID" value="KAF1084955.1"/>
    <property type="molecule type" value="Genomic_DNA"/>
</dbReference>
<organism evidence="5 6">
    <name type="scientific">Sporotomaculum syntrophicum</name>
    <dbReference type="NCBI Taxonomy" id="182264"/>
    <lineage>
        <taxon>Bacteria</taxon>
        <taxon>Bacillati</taxon>
        <taxon>Bacillota</taxon>
        <taxon>Clostridia</taxon>
        <taxon>Eubacteriales</taxon>
        <taxon>Desulfallaceae</taxon>
        <taxon>Sporotomaculum</taxon>
    </lineage>
</organism>
<dbReference type="Proteomes" id="UP000798488">
    <property type="component" value="Unassembled WGS sequence"/>
</dbReference>
<proteinExistence type="predicted"/>
<dbReference type="InterPro" id="IPR039422">
    <property type="entry name" value="MarR/SlyA-like"/>
</dbReference>
<reference evidence="5" key="1">
    <citation type="submission" date="2016-02" db="EMBL/GenBank/DDBJ databases">
        <title>Draft Genome Sequence of Sporotomaculum syntrophicum Strain FB, a Syntrophic Benzoate Degrader.</title>
        <authorList>
            <person name="Nobu M.K."/>
            <person name="Narihiro T."/>
            <person name="Qiu Y.-L."/>
            <person name="Ohashi A."/>
            <person name="Liu W.-T."/>
            <person name="Yuji S."/>
        </authorList>
    </citation>
    <scope>NUCLEOTIDE SEQUENCE</scope>
    <source>
        <strain evidence="5">FB</strain>
    </source>
</reference>
<evidence type="ECO:0000256" key="2">
    <source>
        <dbReference type="ARBA" id="ARBA00023125"/>
    </source>
</evidence>
<dbReference type="SMART" id="SM00347">
    <property type="entry name" value="HTH_MARR"/>
    <property type="match status" value="1"/>
</dbReference>
<dbReference type="InterPro" id="IPR000835">
    <property type="entry name" value="HTH_MarR-typ"/>
</dbReference>
<evidence type="ECO:0000259" key="4">
    <source>
        <dbReference type="PROSITE" id="PS50995"/>
    </source>
</evidence>
<dbReference type="SUPFAM" id="SSF46785">
    <property type="entry name" value="Winged helix' DNA-binding domain"/>
    <property type="match status" value="1"/>
</dbReference>
<protein>
    <submittedName>
        <fullName evidence="5">Multidrug resistance operon repressor</fullName>
    </submittedName>
</protein>
<keyword evidence="3" id="KW-0804">Transcription</keyword>
<dbReference type="RefSeq" id="WP_161821491.1">
    <property type="nucleotide sequence ID" value="NZ_LSRS01000003.1"/>
</dbReference>
<dbReference type="PANTHER" id="PTHR33164">
    <property type="entry name" value="TRANSCRIPTIONAL REGULATOR, MARR FAMILY"/>
    <property type="match status" value="1"/>
</dbReference>
<dbReference type="PANTHER" id="PTHR33164:SF64">
    <property type="entry name" value="TRANSCRIPTIONAL REGULATOR SLYA"/>
    <property type="match status" value="1"/>
</dbReference>
<gene>
    <name evidence="5" type="primary">mexR</name>
    <name evidence="5" type="ORF">SPSYN_01091</name>
</gene>
<dbReference type="InterPro" id="IPR036390">
    <property type="entry name" value="WH_DNA-bd_sf"/>
</dbReference>